<dbReference type="AlphaFoldDB" id="A0A0F9W7Q3"/>
<proteinExistence type="predicted"/>
<reference evidence="1" key="1">
    <citation type="journal article" date="2015" name="Nature">
        <title>Complex archaea that bridge the gap between prokaryotes and eukaryotes.</title>
        <authorList>
            <person name="Spang A."/>
            <person name="Saw J.H."/>
            <person name="Jorgensen S.L."/>
            <person name="Zaremba-Niedzwiedzka K."/>
            <person name="Martijn J."/>
            <person name="Lind A.E."/>
            <person name="van Eijk R."/>
            <person name="Schleper C."/>
            <person name="Guy L."/>
            <person name="Ettema T.J."/>
        </authorList>
    </citation>
    <scope>NUCLEOTIDE SEQUENCE</scope>
</reference>
<comment type="caution">
    <text evidence="1">The sequence shown here is derived from an EMBL/GenBank/DDBJ whole genome shotgun (WGS) entry which is preliminary data.</text>
</comment>
<name>A0A0F9W7Q3_9ZZZZ</name>
<organism evidence="1">
    <name type="scientific">marine sediment metagenome</name>
    <dbReference type="NCBI Taxonomy" id="412755"/>
    <lineage>
        <taxon>unclassified sequences</taxon>
        <taxon>metagenomes</taxon>
        <taxon>ecological metagenomes</taxon>
    </lineage>
</organism>
<evidence type="ECO:0000313" key="1">
    <source>
        <dbReference type="EMBL" id="KKN74083.1"/>
    </source>
</evidence>
<gene>
    <name evidence="1" type="ORF">LCGC14_0394230</name>
</gene>
<protein>
    <submittedName>
        <fullName evidence="1">Uncharacterized protein</fullName>
    </submittedName>
</protein>
<accession>A0A0F9W7Q3</accession>
<sequence length="97" mass="11199">MGECNDCGCPEMWKDDGQRRDRIKILHSFMAVTYKGLVAQFHLDDDRLMNLIMYSYFLAKATSPVTMERMGELEAQTIGDIQEYLEECGGELDMHKL</sequence>
<dbReference type="EMBL" id="LAZR01000332">
    <property type="protein sequence ID" value="KKN74083.1"/>
    <property type="molecule type" value="Genomic_DNA"/>
</dbReference>